<dbReference type="Proteomes" id="UP000325313">
    <property type="component" value="Unassembled WGS sequence"/>
</dbReference>
<dbReference type="AlphaFoldDB" id="A0A5B0N8K4"/>
<proteinExistence type="predicted"/>
<evidence type="ECO:0000256" key="1">
    <source>
        <dbReference type="SAM" id="MobiDB-lite"/>
    </source>
</evidence>
<name>A0A5B0N8K4_PUCGR</name>
<protein>
    <submittedName>
        <fullName evidence="3">Uncharacterized protein</fullName>
    </submittedName>
</protein>
<feature type="region of interest" description="Disordered" evidence="1">
    <location>
        <begin position="58"/>
        <end position="99"/>
    </location>
</feature>
<evidence type="ECO:0000313" key="6">
    <source>
        <dbReference type="Proteomes" id="UP000325313"/>
    </source>
</evidence>
<sequence>MQGMCRRRRSMFALIASVMVVCLMVQQVFNRGGALSSIGNGQAKFSFNTHVMKETVDHSKLHHLGEEAHRNQTDSASKTPVPKKPKPAPPFPDPFITTSCPTFKRGHSVVDQLISRKMNIHVKLEKCSPMEGMGSHP</sequence>
<feature type="compositionally biased region" description="Basic and acidic residues" evidence="1">
    <location>
        <begin position="58"/>
        <end position="72"/>
    </location>
</feature>
<feature type="signal peptide" evidence="2">
    <location>
        <begin position="1"/>
        <end position="34"/>
    </location>
</feature>
<dbReference type="EMBL" id="VDEP01000036">
    <property type="protein sequence ID" value="KAA1136006.1"/>
    <property type="molecule type" value="Genomic_DNA"/>
</dbReference>
<dbReference type="OrthoDB" id="2509385at2759"/>
<organism evidence="3 5">
    <name type="scientific">Puccinia graminis f. sp. tritici</name>
    <dbReference type="NCBI Taxonomy" id="56615"/>
    <lineage>
        <taxon>Eukaryota</taxon>
        <taxon>Fungi</taxon>
        <taxon>Dikarya</taxon>
        <taxon>Basidiomycota</taxon>
        <taxon>Pucciniomycotina</taxon>
        <taxon>Pucciniomycetes</taxon>
        <taxon>Pucciniales</taxon>
        <taxon>Pucciniaceae</taxon>
        <taxon>Puccinia</taxon>
    </lineage>
</organism>
<evidence type="ECO:0000313" key="5">
    <source>
        <dbReference type="Proteomes" id="UP000324748"/>
    </source>
</evidence>
<reference evidence="5 6" key="1">
    <citation type="submission" date="2019-05" db="EMBL/GenBank/DDBJ databases">
        <title>Emergence of the Ug99 lineage of the wheat stem rust pathogen through somatic hybridization.</title>
        <authorList>
            <person name="Li F."/>
            <person name="Upadhyaya N.M."/>
            <person name="Sperschneider J."/>
            <person name="Matny O."/>
            <person name="Nguyen-Phuc H."/>
            <person name="Mago R."/>
            <person name="Raley C."/>
            <person name="Miller M.E."/>
            <person name="Silverstein K.A.T."/>
            <person name="Henningsen E."/>
            <person name="Hirsch C.D."/>
            <person name="Visser B."/>
            <person name="Pretorius Z.A."/>
            <person name="Steffenson B.J."/>
            <person name="Schwessinger B."/>
            <person name="Dodds P.N."/>
            <person name="Figueroa M."/>
        </authorList>
    </citation>
    <scope>NUCLEOTIDE SEQUENCE [LARGE SCALE GENOMIC DNA]</scope>
    <source>
        <strain evidence="3">21-0</strain>
        <strain evidence="4 6">Ug99</strain>
    </source>
</reference>
<keyword evidence="5" id="KW-1185">Reference proteome</keyword>
<feature type="chain" id="PRO_5036137411" evidence="2">
    <location>
        <begin position="35"/>
        <end position="137"/>
    </location>
</feature>
<dbReference type="Proteomes" id="UP000324748">
    <property type="component" value="Unassembled WGS sequence"/>
</dbReference>
<gene>
    <name evidence="3" type="ORF">PGT21_012416</name>
    <name evidence="4" type="ORF">PGTUg99_020527</name>
</gene>
<evidence type="ECO:0000313" key="4">
    <source>
        <dbReference type="EMBL" id="KAA1136006.1"/>
    </source>
</evidence>
<accession>A0A5B0N8K4</accession>
<comment type="caution">
    <text evidence="3">The sequence shown here is derived from an EMBL/GenBank/DDBJ whole genome shotgun (WGS) entry which is preliminary data.</text>
</comment>
<evidence type="ECO:0000313" key="3">
    <source>
        <dbReference type="EMBL" id="KAA1085595.1"/>
    </source>
</evidence>
<evidence type="ECO:0000256" key="2">
    <source>
        <dbReference type="SAM" id="SignalP"/>
    </source>
</evidence>
<dbReference type="EMBL" id="VSWC01000106">
    <property type="protein sequence ID" value="KAA1085595.1"/>
    <property type="molecule type" value="Genomic_DNA"/>
</dbReference>
<keyword evidence="2" id="KW-0732">Signal</keyword>